<evidence type="ECO:0000313" key="1">
    <source>
        <dbReference type="EMBL" id="KDR75596.1"/>
    </source>
</evidence>
<dbReference type="PANTHER" id="PTHR33129">
    <property type="entry name" value="PROTEIN KINASE DOMAIN-CONTAINING PROTEIN-RELATED"/>
    <property type="match status" value="1"/>
</dbReference>
<dbReference type="EMBL" id="KL142380">
    <property type="protein sequence ID" value="KDR75596.1"/>
    <property type="molecule type" value="Genomic_DNA"/>
</dbReference>
<dbReference type="InterPro" id="IPR052980">
    <property type="entry name" value="Crinkler_effector"/>
</dbReference>
<dbReference type="PROSITE" id="PS00675">
    <property type="entry name" value="SIGMA54_INTERACT_1"/>
    <property type="match status" value="1"/>
</dbReference>
<sequence length="321" mass="36648">MQNSMNGIQQYVGNFTLSAKNADPANWEWKAEYKARWNLAESHWQTFCETWYGVPESQPVDSKSPSLSLEPLPRRIDDSISSTILVRNSYVEMFDTIWARSIKTRGRHGVIVTGQSGTGKTLFNYYLLIRLLRLKQVVLFSPEGNQVYLFYHGEVYTNSMEALTAVSVDVPFPDPISSSNAFIWSLFDIQEPDIFLVSHPCFPVQTTSPDPRRYSLWRKKQRPLLTGLPLWTRDELLQGLQYQVEYPELLDALHNLVYGRSSLNLRDPLKPYYGARAILEERYGGKDIAPPSLEDAVDCLLDAVIDRFGYSARGVFGAVFD</sequence>
<keyword evidence="2" id="KW-1185">Reference proteome</keyword>
<proteinExistence type="predicted"/>
<dbReference type="InterPro" id="IPR025662">
    <property type="entry name" value="Sigma_54_int_dom_ATP-bd_1"/>
</dbReference>
<organism evidence="1 2">
    <name type="scientific">Galerina marginata (strain CBS 339.88)</name>
    <dbReference type="NCBI Taxonomy" id="685588"/>
    <lineage>
        <taxon>Eukaryota</taxon>
        <taxon>Fungi</taxon>
        <taxon>Dikarya</taxon>
        <taxon>Basidiomycota</taxon>
        <taxon>Agaricomycotina</taxon>
        <taxon>Agaricomycetes</taxon>
        <taxon>Agaricomycetidae</taxon>
        <taxon>Agaricales</taxon>
        <taxon>Agaricineae</taxon>
        <taxon>Strophariaceae</taxon>
        <taxon>Galerina</taxon>
    </lineage>
</organism>
<gene>
    <name evidence="1" type="ORF">GALMADRAFT_140226</name>
</gene>
<accession>A0A067SXH9</accession>
<name>A0A067SXH9_GALM3</name>
<dbReference type="AlphaFoldDB" id="A0A067SXH9"/>
<evidence type="ECO:0000313" key="2">
    <source>
        <dbReference type="Proteomes" id="UP000027222"/>
    </source>
</evidence>
<reference evidence="2" key="1">
    <citation type="journal article" date="2014" name="Proc. Natl. Acad. Sci. U.S.A.">
        <title>Extensive sampling of basidiomycete genomes demonstrates inadequacy of the white-rot/brown-rot paradigm for wood decay fungi.</title>
        <authorList>
            <person name="Riley R."/>
            <person name="Salamov A.A."/>
            <person name="Brown D.W."/>
            <person name="Nagy L.G."/>
            <person name="Floudas D."/>
            <person name="Held B.W."/>
            <person name="Levasseur A."/>
            <person name="Lombard V."/>
            <person name="Morin E."/>
            <person name="Otillar R."/>
            <person name="Lindquist E.A."/>
            <person name="Sun H."/>
            <person name="LaButti K.M."/>
            <person name="Schmutz J."/>
            <person name="Jabbour D."/>
            <person name="Luo H."/>
            <person name="Baker S.E."/>
            <person name="Pisabarro A.G."/>
            <person name="Walton J.D."/>
            <person name="Blanchette R.A."/>
            <person name="Henrissat B."/>
            <person name="Martin F."/>
            <person name="Cullen D."/>
            <person name="Hibbett D.S."/>
            <person name="Grigoriev I.V."/>
        </authorList>
    </citation>
    <scope>NUCLEOTIDE SEQUENCE [LARGE SCALE GENOMIC DNA]</scope>
    <source>
        <strain evidence="2">CBS 339.88</strain>
    </source>
</reference>
<dbReference type="HOGENOM" id="CLU_866113_0_0_1"/>
<dbReference type="STRING" id="685588.A0A067SXH9"/>
<protein>
    <submittedName>
        <fullName evidence="1">Uncharacterized protein</fullName>
    </submittedName>
</protein>
<dbReference type="OrthoDB" id="2340858at2759"/>
<dbReference type="PANTHER" id="PTHR33129:SF3">
    <property type="entry name" value="HOT SPOT (RHS) PROTEIN, PUTATIVE-RELATED"/>
    <property type="match status" value="1"/>
</dbReference>
<dbReference type="Proteomes" id="UP000027222">
    <property type="component" value="Unassembled WGS sequence"/>
</dbReference>